<dbReference type="KEGG" id="kbs:EPA93_28875"/>
<reference evidence="2 3" key="1">
    <citation type="submission" date="2019-01" db="EMBL/GenBank/DDBJ databases">
        <title>Ktedonosporobacter rubrisoli SCAWS-G2.</title>
        <authorList>
            <person name="Huang Y."/>
            <person name="Yan B."/>
        </authorList>
    </citation>
    <scope>NUCLEOTIDE SEQUENCE [LARGE SCALE GENOMIC DNA]</scope>
    <source>
        <strain evidence="2 3">SCAWS-G2</strain>
    </source>
</reference>
<evidence type="ECO:0000313" key="3">
    <source>
        <dbReference type="Proteomes" id="UP000290365"/>
    </source>
</evidence>
<dbReference type="OrthoDB" id="9760324at2"/>
<dbReference type="GO" id="GO:0004371">
    <property type="term" value="F:glycerone kinase activity"/>
    <property type="evidence" value="ECO:0007669"/>
    <property type="project" value="InterPro"/>
</dbReference>
<dbReference type="GO" id="GO:0006071">
    <property type="term" value="P:glycerol metabolic process"/>
    <property type="evidence" value="ECO:0007669"/>
    <property type="project" value="InterPro"/>
</dbReference>
<dbReference type="NCBIfam" id="TIGR03599">
    <property type="entry name" value="YloV"/>
    <property type="match status" value="1"/>
</dbReference>
<dbReference type="Pfam" id="PF13684">
    <property type="entry name" value="FakA-like_C"/>
    <property type="match status" value="1"/>
</dbReference>
<gene>
    <name evidence="2" type="ORF">EPA93_28875</name>
</gene>
<dbReference type="RefSeq" id="WP_129890842.1">
    <property type="nucleotide sequence ID" value="NZ_CP035758.1"/>
</dbReference>
<accession>A0A4P6JXM8</accession>
<dbReference type="EMBL" id="CP035758">
    <property type="protein sequence ID" value="QBD79776.1"/>
    <property type="molecule type" value="Genomic_DNA"/>
</dbReference>
<dbReference type="Proteomes" id="UP000290365">
    <property type="component" value="Chromosome"/>
</dbReference>
<dbReference type="PROSITE" id="PS51480">
    <property type="entry name" value="DHAL"/>
    <property type="match status" value="1"/>
</dbReference>
<dbReference type="InterPro" id="IPR036117">
    <property type="entry name" value="DhaL_dom_sf"/>
</dbReference>
<evidence type="ECO:0000313" key="2">
    <source>
        <dbReference type="EMBL" id="QBD79776.1"/>
    </source>
</evidence>
<name>A0A4P6JXM8_KTERU</name>
<dbReference type="AlphaFoldDB" id="A0A4P6JXM8"/>
<dbReference type="SMART" id="SM01121">
    <property type="entry name" value="Dak1_2"/>
    <property type="match status" value="1"/>
</dbReference>
<dbReference type="InterPro" id="IPR004007">
    <property type="entry name" value="DhaL_dom"/>
</dbReference>
<protein>
    <submittedName>
        <fullName evidence="2">DAK2 domain-containing protein</fullName>
    </submittedName>
</protein>
<dbReference type="InterPro" id="IPR050270">
    <property type="entry name" value="DegV_domain_contain"/>
</dbReference>
<dbReference type="InterPro" id="IPR048394">
    <property type="entry name" value="FakA-like_M"/>
</dbReference>
<dbReference type="SMART" id="SM01120">
    <property type="entry name" value="Dak2"/>
    <property type="match status" value="1"/>
</dbReference>
<organism evidence="2 3">
    <name type="scientific">Ktedonosporobacter rubrisoli</name>
    <dbReference type="NCBI Taxonomy" id="2509675"/>
    <lineage>
        <taxon>Bacteria</taxon>
        <taxon>Bacillati</taxon>
        <taxon>Chloroflexota</taxon>
        <taxon>Ktedonobacteria</taxon>
        <taxon>Ktedonobacterales</taxon>
        <taxon>Ktedonosporobacteraceae</taxon>
        <taxon>Ktedonosporobacter</taxon>
    </lineage>
</organism>
<evidence type="ECO:0000259" key="1">
    <source>
        <dbReference type="PROSITE" id="PS51480"/>
    </source>
</evidence>
<dbReference type="SUPFAM" id="SSF101473">
    <property type="entry name" value="DhaL-like"/>
    <property type="match status" value="1"/>
</dbReference>
<dbReference type="PANTHER" id="PTHR33434">
    <property type="entry name" value="DEGV DOMAIN-CONTAINING PROTEIN DR_1986-RELATED"/>
    <property type="match status" value="1"/>
</dbReference>
<dbReference type="InterPro" id="IPR033470">
    <property type="entry name" value="FakA-like_C"/>
</dbReference>
<dbReference type="PANTHER" id="PTHR33434:SF4">
    <property type="entry name" value="PHOSPHATASE PROTEIN"/>
    <property type="match status" value="1"/>
</dbReference>
<proteinExistence type="predicted"/>
<dbReference type="InterPro" id="IPR019986">
    <property type="entry name" value="YloV-like"/>
</dbReference>
<dbReference type="Gene3D" id="1.25.40.340">
    <property type="match status" value="1"/>
</dbReference>
<feature type="domain" description="DhaL" evidence="1">
    <location>
        <begin position="22"/>
        <end position="214"/>
    </location>
</feature>
<dbReference type="Pfam" id="PF02734">
    <property type="entry name" value="Dak2"/>
    <property type="match status" value="1"/>
</dbReference>
<dbReference type="Pfam" id="PF21645">
    <property type="entry name" value="FakA-like_M"/>
    <property type="match status" value="1"/>
</dbReference>
<keyword evidence="3" id="KW-1185">Reference proteome</keyword>
<sequence>MQEQLPRTRRLRPRRISIFDGQDLRKAILAGAAWLEENREMINALNVFPVPDGDTGSNMSATLKSAIKNILTNEETSAGAIAARVAHDALMGARGNSGVILSQTLRGLAQGLGNKPTFAAQDLAVAFQEAERLAYRAVIKPVEGTILTVVRETAVAATSSAQRGDDLVAQWQEIVVAARQAVARTPEMLPLLKQAGVVDAGGQGFCTFLEGIWRYIRGEGETDQILSTPPLPAAEPSHTKKGRVSVEEEFGYEVVFLLRGQNLDVAGIRQAIIDMGGVSTVVAGDEKMLKVHTHTLTPGKILDYGVSLGSLLDINIENLQEQSLTYAAESAAEHAAEPEEPEAVAHIATVSVVSGAGFEKVFQGLGVSALVSGGQTMNPSIEELLDAVEQVQARQIIILPNNSNVILSAQQVSTLTQKEIYVVPSKTLPQGIAALLSFNFEADFATNCKTMTEAMANVQTAEITIAVRSVQIDTMQVREGDYIGVINGNLAVAGSRAEQVIHDTLQRMNIDNYEIVTLYYGQHITNEQAQETAQKIKQKHSHLEIEVVDGGQPYYAYILSAE</sequence>